<organism evidence="2 3">
    <name type="scientific">Candidatus Clostridium eludens</name>
    <dbReference type="NCBI Taxonomy" id="3381663"/>
    <lineage>
        <taxon>Bacteria</taxon>
        <taxon>Bacillati</taxon>
        <taxon>Bacillota</taxon>
        <taxon>Clostridia</taxon>
        <taxon>Eubacteriales</taxon>
        <taxon>Clostridiaceae</taxon>
        <taxon>Clostridium</taxon>
    </lineage>
</organism>
<dbReference type="RefSeq" id="WP_406790413.1">
    <property type="nucleotide sequence ID" value="NZ_JBJHZX010000002.1"/>
</dbReference>
<comment type="caution">
    <text evidence="2">The sequence shown here is derived from an EMBL/GenBank/DDBJ whole genome shotgun (WGS) entry which is preliminary data.</text>
</comment>
<proteinExistence type="predicted"/>
<dbReference type="Proteomes" id="UP001623660">
    <property type="component" value="Unassembled WGS sequence"/>
</dbReference>
<name>A0ABW8SEW0_9CLOT</name>
<sequence>MAATSTLLETSIVLSYKDGLDAQGKEIIKKESFSNVKITAPIQDIYDVAKEIEKLLGKTIDEIVRQDESAITNV</sequence>
<dbReference type="EMBL" id="JBJHZX010000002">
    <property type="protein sequence ID" value="MFL0194291.1"/>
    <property type="molecule type" value="Genomic_DNA"/>
</dbReference>
<dbReference type="InterPro" id="IPR012454">
    <property type="entry name" value="DUF1659"/>
</dbReference>
<keyword evidence="3" id="KW-1185">Reference proteome</keyword>
<evidence type="ECO:0000313" key="3">
    <source>
        <dbReference type="Proteomes" id="UP001623660"/>
    </source>
</evidence>
<evidence type="ECO:0000259" key="1">
    <source>
        <dbReference type="Pfam" id="PF07872"/>
    </source>
</evidence>
<feature type="domain" description="DUF1659" evidence="1">
    <location>
        <begin position="2"/>
        <end position="73"/>
    </location>
</feature>
<dbReference type="Pfam" id="PF07872">
    <property type="entry name" value="DUF1659"/>
    <property type="match status" value="1"/>
</dbReference>
<accession>A0ABW8SEW0</accession>
<gene>
    <name evidence="2" type="ORF">ACJDU8_01675</name>
</gene>
<evidence type="ECO:0000313" key="2">
    <source>
        <dbReference type="EMBL" id="MFL0194291.1"/>
    </source>
</evidence>
<reference evidence="2 3" key="1">
    <citation type="submission" date="2024-11" db="EMBL/GenBank/DDBJ databases">
        <authorList>
            <person name="Heng Y.C."/>
            <person name="Lim A.C.H."/>
            <person name="Lee J.K.Y."/>
            <person name="Kittelmann S."/>
        </authorList>
    </citation>
    <scope>NUCLEOTIDE SEQUENCE [LARGE SCALE GENOMIC DNA]</scope>
    <source>
        <strain evidence="2 3">WILCCON 0269</strain>
    </source>
</reference>
<protein>
    <submittedName>
        <fullName evidence="2">DUF1659 domain-containing protein</fullName>
    </submittedName>
</protein>